<dbReference type="PANTHER" id="PTHR36173:SF1">
    <property type="entry name" value="RIBONUCLEASE VAPC22"/>
    <property type="match status" value="1"/>
</dbReference>
<dbReference type="Pfam" id="PF01850">
    <property type="entry name" value="PIN"/>
    <property type="match status" value="1"/>
</dbReference>
<reference evidence="3" key="2">
    <citation type="submission" date="2016-04" db="EMBL/GenBank/DDBJ databases">
        <title>First Complete Genome Sequence of a Subdivision 6 Acidobacterium.</title>
        <authorList>
            <person name="Huang S."/>
            <person name="Vieira S."/>
            <person name="Bunk B."/>
            <person name="Riedel T."/>
            <person name="Sproeer C."/>
            <person name="Overmann J."/>
        </authorList>
    </citation>
    <scope>NUCLEOTIDE SEQUENCE [LARGE SCALE GENOMIC DNA]</scope>
    <source>
        <strain evidence="3">DSM 100886 HEG_-6_39</strain>
    </source>
</reference>
<dbReference type="CDD" id="cd09872">
    <property type="entry name" value="PIN_Sll0205-like"/>
    <property type="match status" value="1"/>
</dbReference>
<reference evidence="2 3" key="1">
    <citation type="journal article" date="2016" name="Genome Announc.">
        <title>First Complete Genome Sequence of a Subdivision 6 Acidobacterium Strain.</title>
        <authorList>
            <person name="Huang S."/>
            <person name="Vieira S."/>
            <person name="Bunk B."/>
            <person name="Riedel T."/>
            <person name="Sproer C."/>
            <person name="Overmann J."/>
        </authorList>
    </citation>
    <scope>NUCLEOTIDE SEQUENCE [LARGE SCALE GENOMIC DNA]</scope>
    <source>
        <strain evidence="3">DSM 100886 HEG_-6_39</strain>
    </source>
</reference>
<dbReference type="PANTHER" id="PTHR36173">
    <property type="entry name" value="RIBONUCLEASE VAPC16-RELATED"/>
    <property type="match status" value="1"/>
</dbReference>
<dbReference type="InterPro" id="IPR002716">
    <property type="entry name" value="PIN_dom"/>
</dbReference>
<dbReference type="STRING" id="1855912.LuPra_01576"/>
<dbReference type="PATRIC" id="fig|1813736.3.peg.1635"/>
<proteinExistence type="predicted"/>
<protein>
    <recommendedName>
        <fullName evidence="1">PIN domain-containing protein</fullName>
    </recommendedName>
</protein>
<feature type="domain" description="PIN" evidence="1">
    <location>
        <begin position="13"/>
        <end position="129"/>
    </location>
</feature>
<dbReference type="EMBL" id="CP015136">
    <property type="protein sequence ID" value="AMY08376.1"/>
    <property type="molecule type" value="Genomic_DNA"/>
</dbReference>
<organism evidence="2 3">
    <name type="scientific">Luteitalea pratensis</name>
    <dbReference type="NCBI Taxonomy" id="1855912"/>
    <lineage>
        <taxon>Bacteria</taxon>
        <taxon>Pseudomonadati</taxon>
        <taxon>Acidobacteriota</taxon>
        <taxon>Vicinamibacteria</taxon>
        <taxon>Vicinamibacterales</taxon>
        <taxon>Vicinamibacteraceae</taxon>
        <taxon>Luteitalea</taxon>
    </lineage>
</organism>
<dbReference type="InterPro" id="IPR029060">
    <property type="entry name" value="PIN-like_dom_sf"/>
</dbReference>
<dbReference type="KEGG" id="abac:LuPra_01576"/>
<gene>
    <name evidence="2" type="ORF">LuPra_01576</name>
</gene>
<name>A0A143PIY7_LUTPR</name>
<accession>A0A143PIY7</accession>
<dbReference type="Gene3D" id="3.40.50.1010">
    <property type="entry name" value="5'-nuclease"/>
    <property type="match status" value="1"/>
</dbReference>
<evidence type="ECO:0000313" key="2">
    <source>
        <dbReference type="EMBL" id="AMY08376.1"/>
    </source>
</evidence>
<keyword evidence="3" id="KW-1185">Reference proteome</keyword>
<dbReference type="Proteomes" id="UP000076079">
    <property type="component" value="Chromosome"/>
</dbReference>
<sequence>MLIVPRRRPVSGYLLDTNVTLVALTEPARLTPRVRRAIKTGPNVLSVIVYWEVVLKAIKGALAIDHPQTWWPDELDQLAATALAFRPDHVSTVQTLSPIHKDPFDRALIAQAVVEQLTLLTTDREIPRYRSDQLQVIT</sequence>
<evidence type="ECO:0000313" key="3">
    <source>
        <dbReference type="Proteomes" id="UP000076079"/>
    </source>
</evidence>
<evidence type="ECO:0000259" key="1">
    <source>
        <dbReference type="Pfam" id="PF01850"/>
    </source>
</evidence>
<dbReference type="InterPro" id="IPR052919">
    <property type="entry name" value="TA_system_RNase"/>
</dbReference>
<dbReference type="InterPro" id="IPR041705">
    <property type="entry name" value="PIN_Sll0205"/>
</dbReference>
<dbReference type="AlphaFoldDB" id="A0A143PIY7"/>
<dbReference type="SUPFAM" id="SSF88723">
    <property type="entry name" value="PIN domain-like"/>
    <property type="match status" value="1"/>
</dbReference>